<evidence type="ECO:0000313" key="8">
    <source>
        <dbReference type="EMBL" id="OVA05172.1"/>
    </source>
</evidence>
<dbReference type="PROSITE" id="PS50863">
    <property type="entry name" value="B3"/>
    <property type="match status" value="3"/>
</dbReference>
<dbReference type="InterPro" id="IPR003340">
    <property type="entry name" value="B3_DNA-bd"/>
</dbReference>
<feature type="region of interest" description="Disordered" evidence="6">
    <location>
        <begin position="457"/>
        <end position="512"/>
    </location>
</feature>
<dbReference type="STRING" id="56857.A0A200Q3Z9"/>
<dbReference type="InParanoid" id="A0A200Q3Z9"/>
<dbReference type="SMART" id="SM01019">
    <property type="entry name" value="B3"/>
    <property type="match status" value="3"/>
</dbReference>
<dbReference type="PANTHER" id="PTHR31920:SF148">
    <property type="entry name" value="B3 DOMAIN-CONTAINING PROTEIN OS03G0621600"/>
    <property type="match status" value="1"/>
</dbReference>
<evidence type="ECO:0000256" key="3">
    <source>
        <dbReference type="ARBA" id="ARBA00023125"/>
    </source>
</evidence>
<keyword evidence="5" id="KW-0539">Nucleus</keyword>
<feature type="domain" description="TF-B3" evidence="7">
    <location>
        <begin position="536"/>
        <end position="631"/>
    </location>
</feature>
<proteinExistence type="predicted"/>
<keyword evidence="4" id="KW-0804">Transcription</keyword>
<gene>
    <name evidence="8" type="ORF">BVC80_8893g9</name>
</gene>
<keyword evidence="9" id="KW-1185">Reference proteome</keyword>
<evidence type="ECO:0000256" key="6">
    <source>
        <dbReference type="SAM" id="MobiDB-lite"/>
    </source>
</evidence>
<evidence type="ECO:0000256" key="4">
    <source>
        <dbReference type="ARBA" id="ARBA00023163"/>
    </source>
</evidence>
<feature type="region of interest" description="Disordered" evidence="6">
    <location>
        <begin position="334"/>
        <end position="423"/>
    </location>
</feature>
<feature type="domain" description="TF-B3" evidence="7">
    <location>
        <begin position="10"/>
        <end position="103"/>
    </location>
</feature>
<dbReference type="SUPFAM" id="SSF101936">
    <property type="entry name" value="DNA-binding pseudobarrel domain"/>
    <property type="match status" value="3"/>
</dbReference>
<name>A0A200Q3Z9_MACCD</name>
<dbReference type="EMBL" id="MVGT01003165">
    <property type="protein sequence ID" value="OVA05172.1"/>
    <property type="molecule type" value="Genomic_DNA"/>
</dbReference>
<protein>
    <submittedName>
        <fullName evidence="8">B3 DNA binding domain</fullName>
    </submittedName>
</protein>
<reference evidence="8 9" key="1">
    <citation type="journal article" date="2017" name="Mol. Plant">
        <title>The Genome of Medicinal Plant Macleaya cordata Provides New Insights into Benzylisoquinoline Alkaloids Metabolism.</title>
        <authorList>
            <person name="Liu X."/>
            <person name="Liu Y."/>
            <person name="Huang P."/>
            <person name="Ma Y."/>
            <person name="Qing Z."/>
            <person name="Tang Q."/>
            <person name="Cao H."/>
            <person name="Cheng P."/>
            <person name="Zheng Y."/>
            <person name="Yuan Z."/>
            <person name="Zhou Y."/>
            <person name="Liu J."/>
            <person name="Tang Z."/>
            <person name="Zhuo Y."/>
            <person name="Zhang Y."/>
            <person name="Yu L."/>
            <person name="Huang J."/>
            <person name="Yang P."/>
            <person name="Peng Q."/>
            <person name="Zhang J."/>
            <person name="Jiang W."/>
            <person name="Zhang Z."/>
            <person name="Lin K."/>
            <person name="Ro D.K."/>
            <person name="Chen X."/>
            <person name="Xiong X."/>
            <person name="Shang Y."/>
            <person name="Huang S."/>
            <person name="Zeng J."/>
        </authorList>
    </citation>
    <scope>NUCLEOTIDE SEQUENCE [LARGE SCALE GENOMIC DNA]</scope>
    <source>
        <strain evidence="9">cv. BLH2017</strain>
        <tissue evidence="8">Root</tissue>
    </source>
</reference>
<dbReference type="OMA" id="FHEENRE"/>
<feature type="compositionally biased region" description="Basic and acidic residues" evidence="6">
    <location>
        <begin position="347"/>
        <end position="357"/>
    </location>
</feature>
<comment type="subcellular location">
    <subcellularLocation>
        <location evidence="1">Nucleus</location>
    </subcellularLocation>
</comment>
<dbReference type="GO" id="GO:0003677">
    <property type="term" value="F:DNA binding"/>
    <property type="evidence" value="ECO:0007669"/>
    <property type="project" value="UniProtKB-KW"/>
</dbReference>
<dbReference type="Pfam" id="PF02362">
    <property type="entry name" value="B3"/>
    <property type="match status" value="3"/>
</dbReference>
<keyword evidence="3" id="KW-0238">DNA-binding</keyword>
<dbReference type="AlphaFoldDB" id="A0A200Q3Z9"/>
<dbReference type="InterPro" id="IPR050655">
    <property type="entry name" value="Plant_B3_domain"/>
</dbReference>
<organism evidence="8 9">
    <name type="scientific">Macleaya cordata</name>
    <name type="common">Five-seeded plume-poppy</name>
    <name type="synonym">Bocconia cordata</name>
    <dbReference type="NCBI Taxonomy" id="56857"/>
    <lineage>
        <taxon>Eukaryota</taxon>
        <taxon>Viridiplantae</taxon>
        <taxon>Streptophyta</taxon>
        <taxon>Embryophyta</taxon>
        <taxon>Tracheophyta</taxon>
        <taxon>Spermatophyta</taxon>
        <taxon>Magnoliopsida</taxon>
        <taxon>Ranunculales</taxon>
        <taxon>Papaveraceae</taxon>
        <taxon>Papaveroideae</taxon>
        <taxon>Macleaya</taxon>
    </lineage>
</organism>
<dbReference type="InterPro" id="IPR015300">
    <property type="entry name" value="DNA-bd_pseudobarrel_sf"/>
</dbReference>
<feature type="compositionally biased region" description="Basic and acidic residues" evidence="6">
    <location>
        <begin position="374"/>
        <end position="399"/>
    </location>
</feature>
<evidence type="ECO:0000259" key="7">
    <source>
        <dbReference type="PROSITE" id="PS50863"/>
    </source>
</evidence>
<evidence type="ECO:0000313" key="9">
    <source>
        <dbReference type="Proteomes" id="UP000195402"/>
    </source>
</evidence>
<feature type="compositionally biased region" description="Polar residues" evidence="6">
    <location>
        <begin position="409"/>
        <end position="423"/>
    </location>
</feature>
<evidence type="ECO:0000256" key="2">
    <source>
        <dbReference type="ARBA" id="ARBA00023015"/>
    </source>
</evidence>
<dbReference type="GO" id="GO:0005634">
    <property type="term" value="C:nucleus"/>
    <property type="evidence" value="ECO:0007669"/>
    <property type="project" value="UniProtKB-SubCell"/>
</dbReference>
<keyword evidence="2" id="KW-0805">Transcription regulation</keyword>
<dbReference type="CDD" id="cd10017">
    <property type="entry name" value="B3_DNA"/>
    <property type="match status" value="3"/>
</dbReference>
<accession>A0A200Q3Z9</accession>
<feature type="domain" description="TF-B3" evidence="7">
    <location>
        <begin position="195"/>
        <end position="288"/>
    </location>
</feature>
<comment type="caution">
    <text evidence="8">The sequence shown here is derived from an EMBL/GenBank/DDBJ whole genome shotgun (WGS) entry which is preliminary data.</text>
</comment>
<evidence type="ECO:0000256" key="5">
    <source>
        <dbReference type="ARBA" id="ARBA00023242"/>
    </source>
</evidence>
<evidence type="ECO:0000256" key="1">
    <source>
        <dbReference type="ARBA" id="ARBA00004123"/>
    </source>
</evidence>
<dbReference type="Gene3D" id="2.40.330.10">
    <property type="entry name" value="DNA-binding pseudobarrel domain"/>
    <property type="match status" value="3"/>
</dbReference>
<dbReference type="OrthoDB" id="1666376at2759"/>
<dbReference type="PANTHER" id="PTHR31920">
    <property type="entry name" value="B3 DOMAIN-CONTAINING"/>
    <property type="match status" value="1"/>
</dbReference>
<sequence>MQMGTPQTRRPSFFKVMIGDFTKKLRIPVDFIENFNGIVPVESILRSPSGRCWSINVKRVEENLFFRKGWPDFVRDHSLEFGDFLVMKYIGNSQFDVKIYGKNGCEKELPSTNEDIEKPIPLKNNEQGQTTKRKFTKLQTEVEHKFHEENRERDSVGSDKKICGSCKCVEPERRTAIANERTGTPEASCSIKTERPFFISTWMKKKKYELEIPKKFIREVGEELSDFVVLKDPAGRFWSVGLRKADGRVWFEKGWEEFTGHQSITDQHILRFSYGGNSLFYVFIVNTSAPEMEHLNGSGHKVVLAAPPFQTPVDSGKEIIDRNADDQIMKSRYEPTLAQDPLQVSEQSKEKNKDKSTYKRSRSMSPPKRPYKKTSSEDQGKKRDISDVDDSNQAKKKSENLTADFRNEGISTHSHNPMQTSSNKTYGEKEIHVTNMDRSQSSVSSGRDVGMQLNAGELMKSSTSDVRKREHSSSKVSSPCQGNERTQSNVHESVVKEEETSEPPVAKKSSYSWSLRTQGNERANQVSKAFKSKHPFFTVVLRDSYLSKGYMHIPNSFARRYMTKGIKSITLRGLDKKKWSVGYCVRGSATQLSSGWTNFTREMDLEEGDVCVFELIEKNKVELKVSIFRDIKDVLTEIWPIKKNAS</sequence>
<dbReference type="Proteomes" id="UP000195402">
    <property type="component" value="Unassembled WGS sequence"/>
</dbReference>
<feature type="compositionally biased region" description="Polar residues" evidence="6">
    <location>
        <begin position="474"/>
        <end position="491"/>
    </location>
</feature>